<feature type="chain" id="PRO_5031060032" description="Lipocalin-like domain-containing protein" evidence="1">
    <location>
        <begin position="25"/>
        <end position="166"/>
    </location>
</feature>
<dbReference type="AlphaFoldDB" id="A0A7W6HCU7"/>
<organism evidence="3 4">
    <name type="scientific">Aurantimonas endophytica</name>
    <dbReference type="NCBI Taxonomy" id="1522175"/>
    <lineage>
        <taxon>Bacteria</taxon>
        <taxon>Pseudomonadati</taxon>
        <taxon>Pseudomonadota</taxon>
        <taxon>Alphaproteobacteria</taxon>
        <taxon>Hyphomicrobiales</taxon>
        <taxon>Aurantimonadaceae</taxon>
        <taxon>Aurantimonas</taxon>
    </lineage>
</organism>
<dbReference type="Pfam" id="PF13924">
    <property type="entry name" value="Lipocalin_5"/>
    <property type="match status" value="1"/>
</dbReference>
<proteinExistence type="predicted"/>
<keyword evidence="4" id="KW-1185">Reference proteome</keyword>
<comment type="caution">
    <text evidence="3">The sequence shown here is derived from an EMBL/GenBank/DDBJ whole genome shotgun (WGS) entry which is preliminary data.</text>
</comment>
<dbReference type="RefSeq" id="WP_183207313.1">
    <property type="nucleotide sequence ID" value="NZ_JAAAMM010000002.1"/>
</dbReference>
<protein>
    <recommendedName>
        <fullName evidence="2">Lipocalin-like domain-containing protein</fullName>
    </recommendedName>
</protein>
<evidence type="ECO:0000313" key="3">
    <source>
        <dbReference type="EMBL" id="MBB4002767.1"/>
    </source>
</evidence>
<accession>A0A7W6HCU7</accession>
<evidence type="ECO:0000259" key="2">
    <source>
        <dbReference type="Pfam" id="PF13924"/>
    </source>
</evidence>
<gene>
    <name evidence="3" type="ORF">GGR03_001842</name>
</gene>
<evidence type="ECO:0000313" key="4">
    <source>
        <dbReference type="Proteomes" id="UP000588647"/>
    </source>
</evidence>
<evidence type="ECO:0000256" key="1">
    <source>
        <dbReference type="SAM" id="SignalP"/>
    </source>
</evidence>
<dbReference type="InterPro" id="IPR024311">
    <property type="entry name" value="Lipocalin-like"/>
</dbReference>
<dbReference type="EMBL" id="JACIEM010000002">
    <property type="protein sequence ID" value="MBB4002767.1"/>
    <property type="molecule type" value="Genomic_DNA"/>
</dbReference>
<sequence length="166" mass="17816">MTGATHLAGWLLLGLLLTVTSAEAQAPNQLLGTWRMVSAEIEGEGGSIPAYGQRPNGMLVFTPDMHFVEVLTNGDLPPFASSVRGGGTAEENAAAMAGSIGFFGTYTVDDDGAFEGNSVTGSTFPNWIGSVRTTRELQLRVEGDRMFENFQRPDGTRISIVFERVR</sequence>
<dbReference type="Proteomes" id="UP000588647">
    <property type="component" value="Unassembled WGS sequence"/>
</dbReference>
<feature type="signal peptide" evidence="1">
    <location>
        <begin position="1"/>
        <end position="24"/>
    </location>
</feature>
<feature type="domain" description="Lipocalin-like" evidence="2">
    <location>
        <begin position="32"/>
        <end position="144"/>
    </location>
</feature>
<reference evidence="3 4" key="1">
    <citation type="submission" date="2020-08" db="EMBL/GenBank/DDBJ databases">
        <title>Genomic Encyclopedia of Type Strains, Phase IV (KMG-IV): sequencing the most valuable type-strain genomes for metagenomic binning, comparative biology and taxonomic classification.</title>
        <authorList>
            <person name="Goeker M."/>
        </authorList>
    </citation>
    <scope>NUCLEOTIDE SEQUENCE [LARGE SCALE GENOMIC DNA]</scope>
    <source>
        <strain evidence="3 4">DSM 103570</strain>
    </source>
</reference>
<name>A0A7W6HCU7_9HYPH</name>
<keyword evidence="1" id="KW-0732">Signal</keyword>